<gene>
    <name evidence="4" type="ORF">ACH5RR_006170</name>
</gene>
<dbReference type="AlphaFoldDB" id="A0ABD3ANA6"/>
<evidence type="ECO:0000256" key="2">
    <source>
        <dbReference type="ARBA" id="ARBA00023306"/>
    </source>
</evidence>
<evidence type="ECO:0000256" key="1">
    <source>
        <dbReference type="ARBA" id="ARBA00023013"/>
    </source>
</evidence>
<dbReference type="PANTHER" id="PTHR33142:SF114">
    <property type="entry name" value="CYCLIN-DEPENDENT PROTEIN KINASE INHIBITOR SMR14"/>
    <property type="match status" value="1"/>
</dbReference>
<feature type="region of interest" description="Disordered" evidence="3">
    <location>
        <begin position="19"/>
        <end position="86"/>
    </location>
</feature>
<dbReference type="InterPro" id="IPR040389">
    <property type="entry name" value="SMR"/>
</dbReference>
<dbReference type="GO" id="GO:0004860">
    <property type="term" value="F:protein kinase inhibitor activity"/>
    <property type="evidence" value="ECO:0007669"/>
    <property type="project" value="UniProtKB-KW"/>
</dbReference>
<dbReference type="PANTHER" id="PTHR33142">
    <property type="entry name" value="CYCLIN-DEPENDENT PROTEIN KINASE INHIBITOR SMR13"/>
    <property type="match status" value="1"/>
</dbReference>
<dbReference type="EMBL" id="JBJUIK010000003">
    <property type="protein sequence ID" value="KAL3532649.1"/>
    <property type="molecule type" value="Genomic_DNA"/>
</dbReference>
<keyword evidence="5" id="KW-1185">Reference proteome</keyword>
<organism evidence="4 5">
    <name type="scientific">Cinchona calisaya</name>
    <dbReference type="NCBI Taxonomy" id="153742"/>
    <lineage>
        <taxon>Eukaryota</taxon>
        <taxon>Viridiplantae</taxon>
        <taxon>Streptophyta</taxon>
        <taxon>Embryophyta</taxon>
        <taxon>Tracheophyta</taxon>
        <taxon>Spermatophyta</taxon>
        <taxon>Magnoliopsida</taxon>
        <taxon>eudicotyledons</taxon>
        <taxon>Gunneridae</taxon>
        <taxon>Pentapetalae</taxon>
        <taxon>asterids</taxon>
        <taxon>lamiids</taxon>
        <taxon>Gentianales</taxon>
        <taxon>Rubiaceae</taxon>
        <taxon>Cinchonoideae</taxon>
        <taxon>Cinchoneae</taxon>
        <taxon>Cinchona</taxon>
    </lineage>
</organism>
<proteinExistence type="predicted"/>
<protein>
    <submittedName>
        <fullName evidence="4">Uncharacterized protein</fullName>
    </submittedName>
</protein>
<accession>A0ABD3ANA6</accession>
<name>A0ABD3ANA6_9GENT</name>
<reference evidence="4 5" key="1">
    <citation type="submission" date="2024-11" db="EMBL/GenBank/DDBJ databases">
        <title>A near-complete genome assembly of Cinchona calisaya.</title>
        <authorList>
            <person name="Lian D.C."/>
            <person name="Zhao X.W."/>
            <person name="Wei L."/>
        </authorList>
    </citation>
    <scope>NUCLEOTIDE SEQUENCE [LARGE SCALE GENOMIC DNA]</scope>
    <source>
        <tissue evidence="4">Nenye</tissue>
    </source>
</reference>
<evidence type="ECO:0000313" key="5">
    <source>
        <dbReference type="Proteomes" id="UP001630127"/>
    </source>
</evidence>
<dbReference type="Proteomes" id="UP001630127">
    <property type="component" value="Unassembled WGS sequence"/>
</dbReference>
<keyword evidence="2" id="KW-0131">Cell cycle</keyword>
<feature type="compositionally biased region" description="Basic and acidic residues" evidence="3">
    <location>
        <begin position="22"/>
        <end position="54"/>
    </location>
</feature>
<evidence type="ECO:0000256" key="3">
    <source>
        <dbReference type="SAM" id="MobiDB-lite"/>
    </source>
</evidence>
<keyword evidence="1" id="KW-0649">Protein kinase inhibitor</keyword>
<sequence length="137" mass="15265">MSEEKRDGLEEIEIAVKNLSIQEDHLGEKQDSKADDHLGKKQDSKADDSEDKCGETSAAVGAKVVADDDDDDDDGYKTPTSEEHKIPVITECPPAPRITRRPSMTKLSATALARVRHRRLLFDNTVKNIHVQENSNR</sequence>
<evidence type="ECO:0000313" key="4">
    <source>
        <dbReference type="EMBL" id="KAL3532649.1"/>
    </source>
</evidence>
<comment type="caution">
    <text evidence="4">The sequence shown here is derived from an EMBL/GenBank/DDBJ whole genome shotgun (WGS) entry which is preliminary data.</text>
</comment>